<proteinExistence type="predicted"/>
<feature type="transmembrane region" description="Helical" evidence="1">
    <location>
        <begin position="57"/>
        <end position="74"/>
    </location>
</feature>
<feature type="transmembrane region" description="Helical" evidence="1">
    <location>
        <begin position="388"/>
        <end position="411"/>
    </location>
</feature>
<feature type="transmembrane region" description="Helical" evidence="1">
    <location>
        <begin position="241"/>
        <end position="274"/>
    </location>
</feature>
<keyword evidence="3" id="KW-1185">Reference proteome</keyword>
<protein>
    <recommendedName>
        <fullName evidence="4">Glycosyltransferase RgtA/B/C/D-like domain-containing protein</fullName>
    </recommendedName>
</protein>
<keyword evidence="1" id="KW-0812">Transmembrane</keyword>
<keyword evidence="1" id="KW-1133">Transmembrane helix</keyword>
<dbReference type="RefSeq" id="WP_003108800.1">
    <property type="nucleotide sequence ID" value="NZ_ALYM01000008.1"/>
</dbReference>
<name>A0ABP2SW64_9STRE</name>
<feature type="transmembrane region" description="Helical" evidence="1">
    <location>
        <begin position="471"/>
        <end position="489"/>
    </location>
</feature>
<dbReference type="Proteomes" id="UP000011769">
    <property type="component" value="Unassembled WGS sequence"/>
</dbReference>
<reference evidence="2 3" key="1">
    <citation type="journal article" date="2013" name="PLoS ONE">
        <title>Comparative Genomic Characterization of Three Streptococcus parauberis Strains in Fish Pathogen, as Assessed by Wide-Genome Analyses.</title>
        <authorList>
            <person name="Nho S.W."/>
            <person name="Hikima J."/>
            <person name="Park S.B."/>
            <person name="Jang H.B."/>
            <person name="Cha I.S."/>
            <person name="Yasuike M."/>
            <person name="Nakamura Y."/>
            <person name="Fujiwara A."/>
            <person name="Sano M."/>
            <person name="Kanai K."/>
            <person name="Kondo H."/>
            <person name="Hirono I."/>
            <person name="Takeyama H."/>
            <person name="Aoki T."/>
            <person name="Jung T.S."/>
        </authorList>
    </citation>
    <scope>NUCLEOTIDE SEQUENCE [LARGE SCALE GENOMIC DNA]</scope>
    <source>
        <strain evidence="2 3">KRS-02083</strain>
    </source>
</reference>
<accession>A0ABP2SW64</accession>
<feature type="transmembrane region" description="Helical" evidence="1">
    <location>
        <begin position="167"/>
        <end position="185"/>
    </location>
</feature>
<evidence type="ECO:0000313" key="3">
    <source>
        <dbReference type="Proteomes" id="UP000011769"/>
    </source>
</evidence>
<gene>
    <name evidence="2" type="ORF">SPJ1_1984</name>
</gene>
<evidence type="ECO:0000256" key="1">
    <source>
        <dbReference type="SAM" id="Phobius"/>
    </source>
</evidence>
<comment type="caution">
    <text evidence="2">The sequence shown here is derived from an EMBL/GenBank/DDBJ whole genome shotgun (WGS) entry which is preliminary data.</text>
</comment>
<evidence type="ECO:0008006" key="4">
    <source>
        <dbReference type="Google" id="ProtNLM"/>
    </source>
</evidence>
<sequence>MEIIKFIFFIVSLVGYTSFIRLMTSISKYHIYIVVISCQVVILYLSSLVNFLFPASLMIYFLGILLFIFSIVKAKGLTIGNLLNRLNFVTFGMLFYVGVYIAALWNQSLLHYDNFTHWATIVKFLFLEDRLPAVADRIISYNTYPVGSSLYLYYITKYVGFSEGIMLVGQFLIIAAAQFSIFGVVKDHRRLLPNAIIFASLGVMTYLNFSIRFNNLLVDLLIAILAISAISVLYLQKNNFLQISFFISIILSFLVLVKASALFFVICIIIAYLGVFIRKNRHEKNIKLYLSSLLLLLPIIFNQLWSVHVKSVFAGMASKKHDFAAGPITSVFEGRLSLNQQLILNNYLKTVFSIHTLTSLQIIVIFSSFLIFSLVIGIKFKTWKTNIMVFWANVLITFLYYFGNLIMYLTAMPVEEAKRIAGFERYILTIIVINFFMFIIQGVRQLDDLFYEKNYSKRDNRSFKNFKNKNIYENATLLAIVVFLGFVISDTNGIIKQNMLQSKDQIILKKLSKEKDYGKGKFLIVSDNKELVDNYFLSYYSRYQLWNSKVDVKFDFMTSEEKFEKTIKNYDGIFLLNNHYTFKANVYKMTNKKIKPGYYPLKWFQEKDD</sequence>
<feature type="transmembrane region" description="Helical" evidence="1">
    <location>
        <begin position="423"/>
        <end position="443"/>
    </location>
</feature>
<dbReference type="EMBL" id="ALYM01000008">
    <property type="protein sequence ID" value="EMG24725.1"/>
    <property type="molecule type" value="Genomic_DNA"/>
</dbReference>
<feature type="transmembrane region" description="Helical" evidence="1">
    <location>
        <begin position="352"/>
        <end position="376"/>
    </location>
</feature>
<feature type="transmembrane region" description="Helical" evidence="1">
    <location>
        <begin position="31"/>
        <end position="51"/>
    </location>
</feature>
<feature type="transmembrane region" description="Helical" evidence="1">
    <location>
        <begin position="286"/>
        <end position="305"/>
    </location>
</feature>
<evidence type="ECO:0000313" key="2">
    <source>
        <dbReference type="EMBL" id="EMG24725.1"/>
    </source>
</evidence>
<feature type="transmembrane region" description="Helical" evidence="1">
    <location>
        <begin position="138"/>
        <end position="155"/>
    </location>
</feature>
<feature type="transmembrane region" description="Helical" evidence="1">
    <location>
        <begin position="216"/>
        <end position="235"/>
    </location>
</feature>
<feature type="transmembrane region" description="Helical" evidence="1">
    <location>
        <begin position="6"/>
        <end position="24"/>
    </location>
</feature>
<organism evidence="2 3">
    <name type="scientific">Streptococcus parauberis KRS-02083</name>
    <dbReference type="NCBI Taxonomy" id="1207545"/>
    <lineage>
        <taxon>Bacteria</taxon>
        <taxon>Bacillati</taxon>
        <taxon>Bacillota</taxon>
        <taxon>Bacilli</taxon>
        <taxon>Lactobacillales</taxon>
        <taxon>Streptococcaceae</taxon>
        <taxon>Streptococcus</taxon>
    </lineage>
</organism>
<feature type="transmembrane region" description="Helical" evidence="1">
    <location>
        <begin position="86"/>
        <end position="105"/>
    </location>
</feature>
<feature type="transmembrane region" description="Helical" evidence="1">
    <location>
        <begin position="191"/>
        <end position="209"/>
    </location>
</feature>
<keyword evidence="1" id="KW-0472">Membrane</keyword>